<feature type="transmembrane region" description="Helical" evidence="3">
    <location>
        <begin position="289"/>
        <end position="306"/>
    </location>
</feature>
<dbReference type="RefSeq" id="WP_389221991.1">
    <property type="nucleotide sequence ID" value="NZ_JBIACJ010000009.1"/>
</dbReference>
<feature type="transmembrane region" description="Helical" evidence="3">
    <location>
        <begin position="12"/>
        <end position="29"/>
    </location>
</feature>
<evidence type="ECO:0000313" key="5">
    <source>
        <dbReference type="EMBL" id="MFE8698009.1"/>
    </source>
</evidence>
<protein>
    <submittedName>
        <fullName evidence="5">Acyltransferase family protein</fullName>
    </submittedName>
</protein>
<keyword evidence="6" id="KW-1185">Reference proteome</keyword>
<feature type="transmembrane region" description="Helical" evidence="3">
    <location>
        <begin position="184"/>
        <end position="203"/>
    </location>
</feature>
<dbReference type="PANTHER" id="PTHR37312">
    <property type="entry name" value="MEMBRANE-BOUND ACYLTRANSFERASE YKRP-RELATED"/>
    <property type="match status" value="1"/>
</dbReference>
<keyword evidence="5" id="KW-0808">Transferase</keyword>
<evidence type="ECO:0000313" key="6">
    <source>
        <dbReference type="Proteomes" id="UP001601058"/>
    </source>
</evidence>
<feature type="domain" description="Acyltransferase 3" evidence="4">
    <location>
        <begin position="6"/>
        <end position="307"/>
    </location>
</feature>
<evidence type="ECO:0000256" key="1">
    <source>
        <dbReference type="ARBA" id="ARBA00004370"/>
    </source>
</evidence>
<feature type="transmembrane region" description="Helical" evidence="3">
    <location>
        <begin position="74"/>
        <end position="92"/>
    </location>
</feature>
<feature type="transmembrane region" description="Helical" evidence="3">
    <location>
        <begin position="130"/>
        <end position="147"/>
    </location>
</feature>
<feature type="transmembrane region" description="Helical" evidence="3">
    <location>
        <begin position="223"/>
        <end position="247"/>
    </location>
</feature>
<name>A0ABW6K1F7_9BACI</name>
<comment type="similarity">
    <text evidence="2">Belongs to the acyltransferase 3 family.</text>
</comment>
<dbReference type="Proteomes" id="UP001601058">
    <property type="component" value="Unassembled WGS sequence"/>
</dbReference>
<evidence type="ECO:0000256" key="3">
    <source>
        <dbReference type="SAM" id="Phobius"/>
    </source>
</evidence>
<comment type="subcellular location">
    <subcellularLocation>
        <location evidence="1">Membrane</location>
    </subcellularLocation>
</comment>
<dbReference type="GO" id="GO:0016746">
    <property type="term" value="F:acyltransferase activity"/>
    <property type="evidence" value="ECO:0007669"/>
    <property type="project" value="UniProtKB-KW"/>
</dbReference>
<keyword evidence="3" id="KW-1133">Transmembrane helix</keyword>
<gene>
    <name evidence="5" type="ORF">ACFYKT_16835</name>
</gene>
<evidence type="ECO:0000259" key="4">
    <source>
        <dbReference type="Pfam" id="PF01757"/>
    </source>
</evidence>
<keyword evidence="3" id="KW-0812">Transmembrane</keyword>
<dbReference type="InterPro" id="IPR052734">
    <property type="entry name" value="Nod_factor_acetyltransferase"/>
</dbReference>
<keyword evidence="3" id="KW-0472">Membrane</keyword>
<feature type="transmembrane region" description="Helical" evidence="3">
    <location>
        <begin position="153"/>
        <end position="172"/>
    </location>
</feature>
<accession>A0ABW6K1F7</accession>
<dbReference type="Pfam" id="PF01757">
    <property type="entry name" value="Acyl_transf_3"/>
    <property type="match status" value="1"/>
</dbReference>
<feature type="transmembrane region" description="Helical" evidence="3">
    <location>
        <begin position="259"/>
        <end position="277"/>
    </location>
</feature>
<proteinExistence type="inferred from homology"/>
<feature type="transmembrane region" description="Helical" evidence="3">
    <location>
        <begin position="107"/>
        <end position="125"/>
    </location>
</feature>
<dbReference type="PANTHER" id="PTHR37312:SF1">
    <property type="entry name" value="MEMBRANE-BOUND ACYLTRANSFERASE YKRP-RELATED"/>
    <property type="match status" value="1"/>
</dbReference>
<organism evidence="5 6">
    <name type="scientific">Cytobacillus mangrovibacter</name>
    <dbReference type="NCBI Taxonomy" id="3299024"/>
    <lineage>
        <taxon>Bacteria</taxon>
        <taxon>Bacillati</taxon>
        <taxon>Bacillota</taxon>
        <taxon>Bacilli</taxon>
        <taxon>Bacillales</taxon>
        <taxon>Bacillaceae</taxon>
        <taxon>Cytobacillus</taxon>
    </lineage>
</organism>
<comment type="caution">
    <text evidence="5">The sequence shown here is derived from an EMBL/GenBank/DDBJ whole genome shotgun (WGS) entry which is preliminary data.</text>
</comment>
<sequence>MKERNFYFDNAKFILIFFVVFGHLLQSFTAENEWISTLYKVIYTFHMPAFIFISGFFAKGYLQKGYLPKIVKKLILPYIIFQLIYSIFYYFLYSKSDFQIDPLTPHWSLWFLISLFFWNLFILLFAKFKAVYSVSAAILLGLAIGYFDSFSSLLSLSRTFVFFPLFLIGYYMKKEHIFCLLKPKIKVAAISIFAIVFAGFYLFPDINYEWLLGSKTYSEMEVTSISALFTRLGFYILSLVMVFSFFSLVPRKQYFFTNLGKNTLYVYLLHGFFIRIFRESDLQNYFTKPENFLILACASLILSLLLSSKPITSLAQPLIELKTSNMKRLKLKIRFLLQFYRKKLLN</sequence>
<dbReference type="EMBL" id="JBIACJ010000009">
    <property type="protein sequence ID" value="MFE8698009.1"/>
    <property type="molecule type" value="Genomic_DNA"/>
</dbReference>
<evidence type="ECO:0000256" key="2">
    <source>
        <dbReference type="ARBA" id="ARBA00007400"/>
    </source>
</evidence>
<reference evidence="5 6" key="1">
    <citation type="submission" date="2024-08" db="EMBL/GenBank/DDBJ databases">
        <title>Two novel Cytobacillus novel species.</title>
        <authorList>
            <person name="Liu G."/>
        </authorList>
    </citation>
    <scope>NUCLEOTIDE SEQUENCE [LARGE SCALE GENOMIC DNA]</scope>
    <source>
        <strain evidence="5 6">FJAT-53684</strain>
    </source>
</reference>
<keyword evidence="5" id="KW-0012">Acyltransferase</keyword>
<dbReference type="InterPro" id="IPR002656">
    <property type="entry name" value="Acyl_transf_3_dom"/>
</dbReference>
<feature type="transmembrane region" description="Helical" evidence="3">
    <location>
        <begin position="41"/>
        <end position="62"/>
    </location>
</feature>